<gene>
    <name evidence="12" type="ORF">TPC1_13517</name>
</gene>
<evidence type="ECO:0000256" key="6">
    <source>
        <dbReference type="PROSITE-ProRule" id="PRU00552"/>
    </source>
</evidence>
<evidence type="ECO:0000259" key="11">
    <source>
        <dbReference type="PROSITE" id="PS51195"/>
    </source>
</evidence>
<feature type="compositionally biased region" description="Basic and acidic residues" evidence="8">
    <location>
        <begin position="536"/>
        <end position="548"/>
    </location>
</feature>
<feature type="compositionally biased region" description="Acidic residues" evidence="8">
    <location>
        <begin position="559"/>
        <end position="601"/>
    </location>
</feature>
<reference evidence="12" key="1">
    <citation type="submission" date="2015-07" db="EMBL/GenBank/DDBJ databases">
        <title>Adaptation to a free-living lifestyle via gene acquisitions in the diplomonad Trepomonas sp. PC1.</title>
        <authorList>
            <person name="Xu F."/>
            <person name="Jerlstrom-Hultqvist J."/>
            <person name="Kolisko M."/>
            <person name="Simpson A.G.B."/>
            <person name="Roger A.J."/>
            <person name="Svard S.G."/>
            <person name="Andersson J.O."/>
        </authorList>
    </citation>
    <scope>NUCLEOTIDE SEQUENCE</scope>
    <source>
        <strain evidence="12">PC1</strain>
    </source>
</reference>
<protein>
    <recommendedName>
        <fullName evidence="7">ATP-dependent RNA helicase</fullName>
        <ecNumber evidence="7">3.6.4.13</ecNumber>
    </recommendedName>
</protein>
<feature type="short sequence motif" description="Q motif" evidence="6">
    <location>
        <begin position="4"/>
        <end position="32"/>
    </location>
</feature>
<dbReference type="PROSITE" id="PS51194">
    <property type="entry name" value="HELICASE_CTER"/>
    <property type="match status" value="1"/>
</dbReference>
<name>A0A146KAY4_9EUKA</name>
<comment type="function">
    <text evidence="7">RNA helicase.</text>
</comment>
<dbReference type="SMART" id="SM01178">
    <property type="entry name" value="DUF4217"/>
    <property type="match status" value="1"/>
</dbReference>
<dbReference type="SUPFAM" id="SSF52540">
    <property type="entry name" value="P-loop containing nucleoside triphosphate hydrolases"/>
    <property type="match status" value="1"/>
</dbReference>
<dbReference type="InterPro" id="IPR014014">
    <property type="entry name" value="RNA_helicase_DEAD_Q_motif"/>
</dbReference>
<evidence type="ECO:0000256" key="4">
    <source>
        <dbReference type="ARBA" id="ARBA00022840"/>
    </source>
</evidence>
<dbReference type="CDD" id="cd18787">
    <property type="entry name" value="SF2_C_DEAD"/>
    <property type="match status" value="1"/>
</dbReference>
<evidence type="ECO:0000256" key="5">
    <source>
        <dbReference type="ARBA" id="ARBA00022884"/>
    </source>
</evidence>
<evidence type="ECO:0000256" key="1">
    <source>
        <dbReference type="ARBA" id="ARBA00022741"/>
    </source>
</evidence>
<dbReference type="Pfam" id="PF13959">
    <property type="entry name" value="CTE_SPB4"/>
    <property type="match status" value="1"/>
</dbReference>
<dbReference type="GO" id="GO:0016787">
    <property type="term" value="F:hydrolase activity"/>
    <property type="evidence" value="ECO:0007669"/>
    <property type="project" value="UniProtKB-KW"/>
</dbReference>
<feature type="domain" description="Helicase C-terminal" evidence="10">
    <location>
        <begin position="266"/>
        <end position="414"/>
    </location>
</feature>
<keyword evidence="2 7" id="KW-0378">Hydrolase</keyword>
<dbReference type="Pfam" id="PF00270">
    <property type="entry name" value="DEAD"/>
    <property type="match status" value="1"/>
</dbReference>
<accession>A0A146KAY4</accession>
<dbReference type="EC" id="3.6.4.13" evidence="7"/>
<feature type="domain" description="Helicase ATP-binding" evidence="9">
    <location>
        <begin position="35"/>
        <end position="218"/>
    </location>
</feature>
<evidence type="ECO:0000256" key="3">
    <source>
        <dbReference type="ARBA" id="ARBA00022806"/>
    </source>
</evidence>
<dbReference type="PANTHER" id="PTHR24031">
    <property type="entry name" value="RNA HELICASE"/>
    <property type="match status" value="1"/>
</dbReference>
<dbReference type="InterPro" id="IPR027417">
    <property type="entry name" value="P-loop_NTPase"/>
</dbReference>
<dbReference type="GO" id="GO:0003724">
    <property type="term" value="F:RNA helicase activity"/>
    <property type="evidence" value="ECO:0007669"/>
    <property type="project" value="UniProtKB-EC"/>
</dbReference>
<evidence type="ECO:0000259" key="9">
    <source>
        <dbReference type="PROSITE" id="PS51192"/>
    </source>
</evidence>
<dbReference type="GO" id="GO:0005524">
    <property type="term" value="F:ATP binding"/>
    <property type="evidence" value="ECO:0007669"/>
    <property type="project" value="UniProtKB-UniRule"/>
</dbReference>
<sequence length="601" mass="69041">MKGKFFSELKLHHSIQNNLDNCKYTEMTPIQQHIIPELIARNNVLGLARVGSGKTLAYLVPIVQHLLSKRWSSFDGLGALIIVPTRELGIQIFTVMNQIAKGAKLSCGIICGGHKFDEEQKLIAQMNVLIATPGRLLQHLSQFKGNIGDQLQYIIFDEVDQLLEQGFLKQLKQIFEYFPQPYLNEQKQPSRVLGMFSATQSQRLMALLKHIFDQKLSILNLDVQADTKQPTELQQPLQTVLQIQLDSEQQSSNLRSIVSLVHPADKIDMLFSFMRSFPQCKSVVFFNTCNQASFIYSLFIKLNVGCNLIKLTSKMSQPNRTEAFLTFKKDQFGYLLTTDVVARGIDITDIRNVIQFDCPNSVQQYIHRCGRSTRMNNRGLNVMFLATMEKNFLNYLKKQNLEFDEKFMKLRNAVSIRQATMMMCASDPRLRDQAQRAVQSYAKSIYVAQDKQVFNYEQYDFSVISQSYGLDVQVDLNEQENEEEEEDILQVKSVAQGAALVQPKEEVPAKEQKKLSTNEMHQLMAQRINEIQAKVGKKDAEDRKEHNKIIKKMKHGDMESDESQDQDQSELQEYGEEFGEEYGEEFGEEMGEEIETIDWVQ</sequence>
<comment type="catalytic activity">
    <reaction evidence="7">
        <text>ATP + H2O = ADP + phosphate + H(+)</text>
        <dbReference type="Rhea" id="RHEA:13065"/>
        <dbReference type="ChEBI" id="CHEBI:15377"/>
        <dbReference type="ChEBI" id="CHEBI:15378"/>
        <dbReference type="ChEBI" id="CHEBI:30616"/>
        <dbReference type="ChEBI" id="CHEBI:43474"/>
        <dbReference type="ChEBI" id="CHEBI:456216"/>
        <dbReference type="EC" id="3.6.4.13"/>
    </reaction>
</comment>
<dbReference type="Pfam" id="PF00271">
    <property type="entry name" value="Helicase_C"/>
    <property type="match status" value="1"/>
</dbReference>
<dbReference type="EMBL" id="GDID01002616">
    <property type="protein sequence ID" value="JAP93990.1"/>
    <property type="molecule type" value="Transcribed_RNA"/>
</dbReference>
<dbReference type="SMART" id="SM00487">
    <property type="entry name" value="DEXDc"/>
    <property type="match status" value="1"/>
</dbReference>
<proteinExistence type="inferred from homology"/>
<evidence type="ECO:0000313" key="12">
    <source>
        <dbReference type="EMBL" id="JAP93990.1"/>
    </source>
</evidence>
<dbReference type="PROSITE" id="PS51192">
    <property type="entry name" value="HELICASE_ATP_BIND_1"/>
    <property type="match status" value="1"/>
</dbReference>
<comment type="domain">
    <text evidence="7">The Q motif is unique to and characteristic of the DEAD box family of RNA helicases and controls ATP binding and hydrolysis.</text>
</comment>
<feature type="region of interest" description="Disordered" evidence="8">
    <location>
        <begin position="534"/>
        <end position="601"/>
    </location>
</feature>
<dbReference type="InterPro" id="IPR025313">
    <property type="entry name" value="SPB4-like_CTE"/>
</dbReference>
<keyword evidence="3 7" id="KW-0347">Helicase</keyword>
<evidence type="ECO:0000256" key="8">
    <source>
        <dbReference type="SAM" id="MobiDB-lite"/>
    </source>
</evidence>
<feature type="domain" description="DEAD-box RNA helicase Q" evidence="11">
    <location>
        <begin position="4"/>
        <end position="32"/>
    </location>
</feature>
<dbReference type="InterPro" id="IPR014001">
    <property type="entry name" value="Helicase_ATP-bd"/>
</dbReference>
<dbReference type="Gene3D" id="3.40.50.300">
    <property type="entry name" value="P-loop containing nucleotide triphosphate hydrolases"/>
    <property type="match status" value="2"/>
</dbReference>
<keyword evidence="1 7" id="KW-0547">Nucleotide-binding</keyword>
<organism evidence="12">
    <name type="scientific">Trepomonas sp. PC1</name>
    <dbReference type="NCBI Taxonomy" id="1076344"/>
    <lineage>
        <taxon>Eukaryota</taxon>
        <taxon>Metamonada</taxon>
        <taxon>Diplomonadida</taxon>
        <taxon>Hexamitidae</taxon>
        <taxon>Hexamitinae</taxon>
        <taxon>Trepomonas</taxon>
    </lineage>
</organism>
<keyword evidence="5 7" id="KW-0694">RNA-binding</keyword>
<dbReference type="PROSITE" id="PS51195">
    <property type="entry name" value="Q_MOTIF"/>
    <property type="match status" value="1"/>
</dbReference>
<evidence type="ECO:0000259" key="10">
    <source>
        <dbReference type="PROSITE" id="PS51194"/>
    </source>
</evidence>
<comment type="similarity">
    <text evidence="7">Belongs to the DEAD box helicase family.</text>
</comment>
<keyword evidence="4 7" id="KW-0067">ATP-binding</keyword>
<evidence type="ECO:0000256" key="2">
    <source>
        <dbReference type="ARBA" id="ARBA00022801"/>
    </source>
</evidence>
<dbReference type="InterPro" id="IPR001650">
    <property type="entry name" value="Helicase_C-like"/>
</dbReference>
<dbReference type="InterPro" id="IPR011545">
    <property type="entry name" value="DEAD/DEAH_box_helicase_dom"/>
</dbReference>
<dbReference type="GO" id="GO:0003723">
    <property type="term" value="F:RNA binding"/>
    <property type="evidence" value="ECO:0007669"/>
    <property type="project" value="UniProtKB-UniRule"/>
</dbReference>
<evidence type="ECO:0000256" key="7">
    <source>
        <dbReference type="RuleBase" id="RU365068"/>
    </source>
</evidence>
<dbReference type="SMART" id="SM00490">
    <property type="entry name" value="HELICc"/>
    <property type="match status" value="1"/>
</dbReference>
<dbReference type="AlphaFoldDB" id="A0A146KAY4"/>